<dbReference type="Proteomes" id="UP000186218">
    <property type="component" value="Unassembled WGS sequence"/>
</dbReference>
<keyword evidence="2" id="KW-0812">Transmembrane</keyword>
<keyword evidence="4" id="KW-1185">Reference proteome</keyword>
<sequence>MTPVYSDDPRDRDPRTARYERDPYGHPDDRYGYPGGGQYYQQPAYDQDPRYAPPPQQAPQKPPRRGPQINAGLYAGGVIASAIVTALAAWLVAWVIRIISERITEMGKLGVWNPMAQDEYWFAVVAVLCALAGGALWYLLQLTTPSPNQFYTWIVGLLIAAAVVVPLALSSEIWVGISTAVEHVVIGVPILVLIRAVGAKSIVGRR</sequence>
<dbReference type="Pfam" id="PF19545">
    <property type="entry name" value="DUF6069"/>
    <property type="match status" value="1"/>
</dbReference>
<dbReference type="InterPro" id="IPR045713">
    <property type="entry name" value="DUF6069"/>
</dbReference>
<feature type="transmembrane region" description="Helical" evidence="2">
    <location>
        <begin position="175"/>
        <end position="197"/>
    </location>
</feature>
<accession>A0A1N7DZX0</accession>
<feature type="region of interest" description="Disordered" evidence="1">
    <location>
        <begin position="1"/>
        <end position="66"/>
    </location>
</feature>
<gene>
    <name evidence="3" type="ORF">SAMN05445060_1050</name>
</gene>
<organism evidence="3 4">
    <name type="scientific">Williamsia sterculiae</name>
    <dbReference type="NCBI Taxonomy" id="1344003"/>
    <lineage>
        <taxon>Bacteria</taxon>
        <taxon>Bacillati</taxon>
        <taxon>Actinomycetota</taxon>
        <taxon>Actinomycetes</taxon>
        <taxon>Mycobacteriales</taxon>
        <taxon>Nocardiaceae</taxon>
        <taxon>Williamsia</taxon>
    </lineage>
</organism>
<dbReference type="EMBL" id="FTNT01000002">
    <property type="protein sequence ID" value="SIR81363.1"/>
    <property type="molecule type" value="Genomic_DNA"/>
</dbReference>
<evidence type="ECO:0000256" key="1">
    <source>
        <dbReference type="SAM" id="MobiDB-lite"/>
    </source>
</evidence>
<feature type="compositionally biased region" description="Basic and acidic residues" evidence="1">
    <location>
        <begin position="7"/>
        <end position="31"/>
    </location>
</feature>
<feature type="transmembrane region" description="Helical" evidence="2">
    <location>
        <begin position="71"/>
        <end position="100"/>
    </location>
</feature>
<dbReference type="AlphaFoldDB" id="A0A1N7DZX0"/>
<feature type="transmembrane region" description="Helical" evidence="2">
    <location>
        <begin position="150"/>
        <end position="169"/>
    </location>
</feature>
<evidence type="ECO:0000256" key="2">
    <source>
        <dbReference type="SAM" id="Phobius"/>
    </source>
</evidence>
<name>A0A1N7DZX0_9NOCA</name>
<feature type="compositionally biased region" description="Pro residues" evidence="1">
    <location>
        <begin position="51"/>
        <end position="61"/>
    </location>
</feature>
<proteinExistence type="predicted"/>
<dbReference type="STRING" id="1344003.SAMN05445060_1050"/>
<reference evidence="3 4" key="1">
    <citation type="submission" date="2017-01" db="EMBL/GenBank/DDBJ databases">
        <authorList>
            <person name="Mah S.A."/>
            <person name="Swanson W.J."/>
            <person name="Moy G.W."/>
            <person name="Vacquier V.D."/>
        </authorList>
    </citation>
    <scope>NUCLEOTIDE SEQUENCE [LARGE SCALE GENOMIC DNA]</scope>
    <source>
        <strain evidence="3 4">CPCC 203464</strain>
    </source>
</reference>
<protein>
    <submittedName>
        <fullName evidence="3">Uncharacterized protein</fullName>
    </submittedName>
</protein>
<evidence type="ECO:0000313" key="4">
    <source>
        <dbReference type="Proteomes" id="UP000186218"/>
    </source>
</evidence>
<keyword evidence="2" id="KW-0472">Membrane</keyword>
<feature type="transmembrane region" description="Helical" evidence="2">
    <location>
        <begin position="120"/>
        <end position="138"/>
    </location>
</feature>
<evidence type="ECO:0000313" key="3">
    <source>
        <dbReference type="EMBL" id="SIR81363.1"/>
    </source>
</evidence>
<dbReference type="OrthoDB" id="4484500at2"/>
<keyword evidence="2" id="KW-1133">Transmembrane helix</keyword>